<evidence type="ECO:0000313" key="2">
    <source>
        <dbReference type="Proteomes" id="UP001274321"/>
    </source>
</evidence>
<proteinExistence type="predicted"/>
<accession>A0ABU4RK24</accession>
<dbReference type="EMBL" id="JAXAFJ010000002">
    <property type="protein sequence ID" value="MDX6805199.1"/>
    <property type="molecule type" value="Genomic_DNA"/>
</dbReference>
<dbReference type="RefSeq" id="WP_319843325.1">
    <property type="nucleotide sequence ID" value="NZ_JAXAFJ010000002.1"/>
</dbReference>
<name>A0ABU4RK24_9HYPH</name>
<gene>
    <name evidence="1" type="ORF">SCD90_03890</name>
</gene>
<organism evidence="1 2">
    <name type="scientific">Terrihabitans rhizophilus</name>
    <dbReference type="NCBI Taxonomy" id="3092662"/>
    <lineage>
        <taxon>Bacteria</taxon>
        <taxon>Pseudomonadati</taxon>
        <taxon>Pseudomonadota</taxon>
        <taxon>Alphaproteobacteria</taxon>
        <taxon>Hyphomicrobiales</taxon>
        <taxon>Terrihabitans</taxon>
    </lineage>
</organism>
<reference evidence="1 2" key="1">
    <citation type="submission" date="2023-11" db="EMBL/GenBank/DDBJ databases">
        <authorList>
            <person name="Bao R."/>
        </authorList>
    </citation>
    <scope>NUCLEOTIDE SEQUENCE [LARGE SCALE GENOMIC DNA]</scope>
    <source>
        <strain evidence="1 2">PJ23</strain>
    </source>
</reference>
<sequence>MPEMTDKGLSVLVFAAYHTLVSGEVVRKVVLNDGKGHQADKQGAEEMVAAGFLEAEGERGRLTDAGEEALSALLTTIRQARPYATR</sequence>
<comment type="caution">
    <text evidence="1">The sequence shown here is derived from an EMBL/GenBank/DDBJ whole genome shotgun (WGS) entry which is preliminary data.</text>
</comment>
<evidence type="ECO:0000313" key="1">
    <source>
        <dbReference type="EMBL" id="MDX6805199.1"/>
    </source>
</evidence>
<keyword evidence="2" id="KW-1185">Reference proteome</keyword>
<dbReference type="Proteomes" id="UP001274321">
    <property type="component" value="Unassembled WGS sequence"/>
</dbReference>
<protein>
    <submittedName>
        <fullName evidence="1">Uncharacterized protein</fullName>
    </submittedName>
</protein>